<proteinExistence type="predicted"/>
<evidence type="ECO:0000313" key="2">
    <source>
        <dbReference type="EMBL" id="MEK8031364.1"/>
    </source>
</evidence>
<feature type="region of interest" description="Disordered" evidence="1">
    <location>
        <begin position="41"/>
        <end position="66"/>
    </location>
</feature>
<keyword evidence="3" id="KW-1185">Reference proteome</keyword>
<evidence type="ECO:0000313" key="3">
    <source>
        <dbReference type="Proteomes" id="UP001371218"/>
    </source>
</evidence>
<dbReference type="InterPro" id="IPR010653">
    <property type="entry name" value="NlpB/DapX"/>
</dbReference>
<dbReference type="Gene3D" id="3.30.310.170">
    <property type="entry name" value="Outer membrane protein assembly factor BamC"/>
    <property type="match status" value="1"/>
</dbReference>
<dbReference type="Proteomes" id="UP001371218">
    <property type="component" value="Unassembled WGS sequence"/>
</dbReference>
<feature type="compositionally biased region" description="Polar residues" evidence="1">
    <location>
        <begin position="41"/>
        <end position="50"/>
    </location>
</feature>
<name>A0ABU9BQH9_9BURK</name>
<sequence>MHSKNPDFAITPLRAGVLLLAFGLGGCSLLSDTTPGTDSLDYRSSATKTPTLEVPPDLTSLSRDGRYLPQSGTVSASALASGAAARPTVAGGPSVAITEAGEVRLERAGEQRWIVTPQTPEQVWPKARQFWLDRGFTIAREDAEAGTLETSWAENRAKLPNDIVRRTLGTVVSGLFDSGERDRFMMRIERGAKGTEIYVAHHGIEEKVLGRNASEEVVWSARPNDVQLEREVLTRLMIALGAREEAARAEASAPGAAGGPTAAPKARVVSGKPGATMQVDDGLERAWRRIGLALDRGGFTVEDRDRNQGLYFVRFVDTKEAAKDEPNFFTRWFTNDDPAKKALNRYRIQVKADGTGTLVSVLSFKGEPDNSESAQKIITLLVDELKQ</sequence>
<dbReference type="InterPro" id="IPR042268">
    <property type="entry name" value="BamC_C"/>
</dbReference>
<feature type="region of interest" description="Disordered" evidence="1">
    <location>
        <begin position="251"/>
        <end position="274"/>
    </location>
</feature>
<dbReference type="RefSeq" id="WP_341425740.1">
    <property type="nucleotide sequence ID" value="NZ_JBBUTG010000005.1"/>
</dbReference>
<protein>
    <submittedName>
        <fullName evidence="2">Outer membrane protein assembly factor BamC</fullName>
    </submittedName>
</protein>
<comment type="caution">
    <text evidence="2">The sequence shown here is derived from an EMBL/GenBank/DDBJ whole genome shotgun (WGS) entry which is preliminary data.</text>
</comment>
<dbReference type="Pfam" id="PF06804">
    <property type="entry name" value="Lipoprotein_18"/>
    <property type="match status" value="1"/>
</dbReference>
<gene>
    <name evidence="2" type="primary">bamC</name>
    <name evidence="2" type="ORF">AACH06_11095</name>
</gene>
<accession>A0ABU9BQH9</accession>
<dbReference type="EMBL" id="JBBUTG010000005">
    <property type="protein sequence ID" value="MEK8031364.1"/>
    <property type="molecule type" value="Genomic_DNA"/>
</dbReference>
<dbReference type="PROSITE" id="PS51257">
    <property type="entry name" value="PROKAR_LIPOPROTEIN"/>
    <property type="match status" value="1"/>
</dbReference>
<reference evidence="2 3" key="1">
    <citation type="submission" date="2024-04" db="EMBL/GenBank/DDBJ databases">
        <title>Novel species of the genus Ideonella isolated from streams.</title>
        <authorList>
            <person name="Lu H."/>
        </authorList>
    </citation>
    <scope>NUCLEOTIDE SEQUENCE [LARGE SCALE GENOMIC DNA]</scope>
    <source>
        <strain evidence="2 3">DXS29W</strain>
    </source>
</reference>
<evidence type="ECO:0000256" key="1">
    <source>
        <dbReference type="SAM" id="MobiDB-lite"/>
    </source>
</evidence>
<feature type="compositionally biased region" description="Low complexity" evidence="1">
    <location>
        <begin position="251"/>
        <end position="267"/>
    </location>
</feature>
<organism evidence="2 3">
    <name type="scientific">Ideonella lacteola</name>
    <dbReference type="NCBI Taxonomy" id="2984193"/>
    <lineage>
        <taxon>Bacteria</taxon>
        <taxon>Pseudomonadati</taxon>
        <taxon>Pseudomonadota</taxon>
        <taxon>Betaproteobacteria</taxon>
        <taxon>Burkholderiales</taxon>
        <taxon>Sphaerotilaceae</taxon>
        <taxon>Ideonella</taxon>
    </lineage>
</organism>